<evidence type="ECO:0000313" key="4">
    <source>
        <dbReference type="Proteomes" id="UP000502706"/>
    </source>
</evidence>
<dbReference type="Pfam" id="PF20432">
    <property type="entry name" value="Xre-like-HTH"/>
    <property type="match status" value="1"/>
</dbReference>
<sequence length="160" mass="17584">MVHVLLGEALVMAETIRDGSRLPETEFGLLGMEEEVGTNEELVRRVGEGFPYEVLENFRESVGLGAGEVADLVQIDPRTSSRRKRKGRLHPDESERVSRLSRVYGRALGLFGGDLDRTDRRLSTPKVASDGEAPLDYSRVDVGAQEVVALIGRIEHGVPS</sequence>
<accession>A0A6G8PW75</accession>
<dbReference type="Proteomes" id="UP000502706">
    <property type="component" value="Chromosome"/>
</dbReference>
<organism evidence="3 4">
    <name type="scientific">Rubrobacter marinus</name>
    <dbReference type="NCBI Taxonomy" id="2653852"/>
    <lineage>
        <taxon>Bacteria</taxon>
        <taxon>Bacillati</taxon>
        <taxon>Actinomycetota</taxon>
        <taxon>Rubrobacteria</taxon>
        <taxon>Rubrobacterales</taxon>
        <taxon>Rubrobacteraceae</taxon>
        <taxon>Rubrobacter</taxon>
    </lineage>
</organism>
<evidence type="ECO:0000259" key="2">
    <source>
        <dbReference type="Pfam" id="PF20432"/>
    </source>
</evidence>
<evidence type="ECO:0000256" key="1">
    <source>
        <dbReference type="SAM" id="MobiDB-lite"/>
    </source>
</evidence>
<dbReference type="NCBIfam" id="TIGR02293">
    <property type="entry name" value="TAS_TIGR02293"/>
    <property type="match status" value="1"/>
</dbReference>
<dbReference type="InterPro" id="IPR011979">
    <property type="entry name" value="Antitox_Xre"/>
</dbReference>
<dbReference type="GO" id="GO:0003677">
    <property type="term" value="F:DNA binding"/>
    <property type="evidence" value="ECO:0007669"/>
    <property type="project" value="InterPro"/>
</dbReference>
<dbReference type="AlphaFoldDB" id="A0A6G8PW75"/>
<dbReference type="EMBL" id="CP045121">
    <property type="protein sequence ID" value="QIN78471.1"/>
    <property type="molecule type" value="Genomic_DNA"/>
</dbReference>
<feature type="region of interest" description="Disordered" evidence="1">
    <location>
        <begin position="75"/>
        <end position="96"/>
    </location>
</feature>
<keyword evidence="4" id="KW-1185">Reference proteome</keyword>
<dbReference type="InterPro" id="IPR046847">
    <property type="entry name" value="Xre-like_HTH"/>
</dbReference>
<feature type="domain" description="Antitoxin Xre-like helix-turn-helix" evidence="2">
    <location>
        <begin position="41"/>
        <end position="102"/>
    </location>
</feature>
<gene>
    <name evidence="3" type="ORF">GBA65_07990</name>
</gene>
<reference evidence="3 4" key="1">
    <citation type="submission" date="2019-10" db="EMBL/GenBank/DDBJ databases">
        <title>Rubrobacter sp nov SCSIO 52915 isolated from a deep-sea sediment in the South China Sea.</title>
        <authorList>
            <person name="Chen R.W."/>
        </authorList>
    </citation>
    <scope>NUCLEOTIDE SEQUENCE [LARGE SCALE GENOMIC DNA]</scope>
    <source>
        <strain evidence="3 4">SCSIO 52915</strain>
    </source>
</reference>
<name>A0A6G8PW75_9ACTN</name>
<evidence type="ECO:0000313" key="3">
    <source>
        <dbReference type="EMBL" id="QIN78471.1"/>
    </source>
</evidence>
<dbReference type="KEGG" id="rmar:GBA65_07990"/>
<proteinExistence type="predicted"/>
<protein>
    <submittedName>
        <fullName evidence="3">DUF2384 domain-containing protein</fullName>
    </submittedName>
</protein>